<keyword evidence="2" id="KW-0547">Nucleotide-binding</keyword>
<dbReference type="PROSITE" id="PS50041">
    <property type="entry name" value="C_TYPE_LECTIN_2"/>
    <property type="match status" value="1"/>
</dbReference>
<feature type="compositionally biased region" description="Polar residues" evidence="5">
    <location>
        <begin position="842"/>
        <end position="851"/>
    </location>
</feature>
<keyword evidence="6" id="KW-0812">Transmembrane</keyword>
<keyword evidence="4" id="KW-0067">ATP-binding</keyword>
<evidence type="ECO:0000256" key="1">
    <source>
        <dbReference type="ARBA" id="ARBA00022679"/>
    </source>
</evidence>
<evidence type="ECO:0000313" key="9">
    <source>
        <dbReference type="EMBL" id="CAD7698690.1"/>
    </source>
</evidence>
<dbReference type="SMART" id="SM00220">
    <property type="entry name" value="S_TKc"/>
    <property type="match status" value="1"/>
</dbReference>
<dbReference type="InterPro" id="IPR016187">
    <property type="entry name" value="CTDL_fold"/>
</dbReference>
<dbReference type="PANTHER" id="PTHR44329">
    <property type="entry name" value="SERINE/THREONINE-PROTEIN KINASE TNNI3K-RELATED"/>
    <property type="match status" value="1"/>
</dbReference>
<evidence type="ECO:0000256" key="2">
    <source>
        <dbReference type="ARBA" id="ARBA00022741"/>
    </source>
</evidence>
<dbReference type="InterPro" id="IPR051681">
    <property type="entry name" value="Ser/Thr_Kinases-Pseudokinases"/>
</dbReference>
<dbReference type="SUPFAM" id="SSF56436">
    <property type="entry name" value="C-type lectin-like"/>
    <property type="match status" value="1"/>
</dbReference>
<evidence type="ECO:0000256" key="4">
    <source>
        <dbReference type="ARBA" id="ARBA00022840"/>
    </source>
</evidence>
<gene>
    <name evidence="9" type="ORF">OSTQU699_LOCUS4051</name>
</gene>
<dbReference type="Proteomes" id="UP000708148">
    <property type="component" value="Unassembled WGS sequence"/>
</dbReference>
<evidence type="ECO:0000313" key="10">
    <source>
        <dbReference type="Proteomes" id="UP000708148"/>
    </source>
</evidence>
<evidence type="ECO:0008006" key="11">
    <source>
        <dbReference type="Google" id="ProtNLM"/>
    </source>
</evidence>
<protein>
    <recommendedName>
        <fullName evidence="11">Protein kinase domain-containing protein</fullName>
    </recommendedName>
</protein>
<dbReference type="InterPro" id="IPR000719">
    <property type="entry name" value="Prot_kinase_dom"/>
</dbReference>
<evidence type="ECO:0000259" key="7">
    <source>
        <dbReference type="PROSITE" id="PS50011"/>
    </source>
</evidence>
<dbReference type="CDD" id="cd00037">
    <property type="entry name" value="CLECT"/>
    <property type="match status" value="1"/>
</dbReference>
<dbReference type="InterPro" id="IPR011009">
    <property type="entry name" value="Kinase-like_dom_sf"/>
</dbReference>
<dbReference type="InterPro" id="IPR016186">
    <property type="entry name" value="C-type_lectin-like/link_sf"/>
</dbReference>
<keyword evidence="3" id="KW-0418">Kinase</keyword>
<proteinExistence type="predicted"/>
<evidence type="ECO:0000256" key="6">
    <source>
        <dbReference type="SAM" id="Phobius"/>
    </source>
</evidence>
<evidence type="ECO:0000256" key="3">
    <source>
        <dbReference type="ARBA" id="ARBA00022777"/>
    </source>
</evidence>
<comment type="caution">
    <text evidence="9">The sequence shown here is derived from an EMBL/GenBank/DDBJ whole genome shotgun (WGS) entry which is preliminary data.</text>
</comment>
<feature type="region of interest" description="Disordered" evidence="5">
    <location>
        <begin position="49"/>
        <end position="68"/>
    </location>
</feature>
<dbReference type="InterPro" id="IPR001304">
    <property type="entry name" value="C-type_lectin-like"/>
</dbReference>
<sequence>MMGSDGSAAFEASFDVLEGGRTICQNIIIYIGNGRDCALDGDLPCSLRGPQASEDQRVGGSQGPGDRRLQNGIQKYLEAVEVRQRALEVSSSRAAVFTLTMNGADDGLARQLACANGGAWFRLDGRGEPLNNMPGYFQFLAFAMEPETARSAIFTPTRSDFRTLTRRTNVVYPVFVNPRCANGTSSESKRLYAVIAKEVALRELKEDGLGEQQVEIMVDENLRRVRACNGAYKYDTCKLQEMRGPLSECPTRLWHPSGAEKCFAYRGMHYILETAPTDFMRAQQRCKDMGGWLAEPNVDQVNDDLHFLASIVPPDGAWIGLQPGNPWKFLSSSLVVPDGLTAHLWFQEPPIIGSCRGGYVDPRGTHRNVWSRICSHKTAFVCQFKEAAQLTACQENVAVVLPEELWNTTAEGCAFSGGCIGGIEKKSVNTATSQSVFCDFGDPKSYKDLYCCSKDELQDVCEFNLTAEEGPRVAAQRGDSKETATLAVALAGIIAVGLLTVLALFLWRTQPMILSALCDRYLNRGVRIQEESQQDIESPQGPERAAVEQRDAQLMTLRASLGEQERRALPFFDVKDVTVLEGGEEFAGAHGSVKKGTWRDERGTLRSVAIKTVKMAGDERCLAIINKEIEILARLPHHPNVVQVMGVRPGEEPVIVEEWMPMTLKDLLMKTGPGPSYGKVVKISLDVTKGLSHLHKHGVTHYDIKPANILLDDEHNAKLADFTCAVFRTSSVVEARRCGTLWYMAPECLREGMATSRPRVRAEKIDVYSLGKVMLECITGSTLACRNARVAENCPPCLWDLIYNCLEAEPEGRPSCQDVEQRLEGLLKEGGGGEADWRGEIPNSSIWGVSE</sequence>
<dbReference type="OrthoDB" id="540795at2759"/>
<organism evidence="9 10">
    <name type="scientific">Ostreobium quekettii</name>
    <dbReference type="NCBI Taxonomy" id="121088"/>
    <lineage>
        <taxon>Eukaryota</taxon>
        <taxon>Viridiplantae</taxon>
        <taxon>Chlorophyta</taxon>
        <taxon>core chlorophytes</taxon>
        <taxon>Ulvophyceae</taxon>
        <taxon>TCBD clade</taxon>
        <taxon>Bryopsidales</taxon>
        <taxon>Ostreobineae</taxon>
        <taxon>Ostreobiaceae</taxon>
        <taxon>Ostreobium</taxon>
    </lineage>
</organism>
<dbReference type="PROSITE" id="PS50011">
    <property type="entry name" value="PROTEIN_KINASE_DOM"/>
    <property type="match status" value="1"/>
</dbReference>
<keyword evidence="6" id="KW-1133">Transmembrane helix</keyword>
<dbReference type="Gene3D" id="3.10.100.10">
    <property type="entry name" value="Mannose-Binding Protein A, subunit A"/>
    <property type="match status" value="1"/>
</dbReference>
<dbReference type="PROSITE" id="PS00108">
    <property type="entry name" value="PROTEIN_KINASE_ST"/>
    <property type="match status" value="1"/>
</dbReference>
<dbReference type="GO" id="GO:0005524">
    <property type="term" value="F:ATP binding"/>
    <property type="evidence" value="ECO:0007669"/>
    <property type="project" value="UniProtKB-KW"/>
</dbReference>
<dbReference type="Pfam" id="PF00069">
    <property type="entry name" value="Pkinase"/>
    <property type="match status" value="1"/>
</dbReference>
<feature type="domain" description="C-type lectin" evidence="8">
    <location>
        <begin position="265"/>
        <end position="383"/>
    </location>
</feature>
<feature type="transmembrane region" description="Helical" evidence="6">
    <location>
        <begin position="486"/>
        <end position="507"/>
    </location>
</feature>
<dbReference type="Gene3D" id="1.10.510.10">
    <property type="entry name" value="Transferase(Phosphotransferase) domain 1"/>
    <property type="match status" value="1"/>
</dbReference>
<dbReference type="PANTHER" id="PTHR44329:SF288">
    <property type="entry name" value="MITOGEN-ACTIVATED PROTEIN KINASE KINASE KINASE 20"/>
    <property type="match status" value="1"/>
</dbReference>
<keyword evidence="10" id="KW-1185">Reference proteome</keyword>
<dbReference type="GO" id="GO:0004674">
    <property type="term" value="F:protein serine/threonine kinase activity"/>
    <property type="evidence" value="ECO:0007669"/>
    <property type="project" value="TreeGrafter"/>
</dbReference>
<evidence type="ECO:0000259" key="8">
    <source>
        <dbReference type="PROSITE" id="PS50041"/>
    </source>
</evidence>
<dbReference type="InterPro" id="IPR008271">
    <property type="entry name" value="Ser/Thr_kinase_AS"/>
</dbReference>
<feature type="region of interest" description="Disordered" evidence="5">
    <location>
        <begin position="830"/>
        <end position="851"/>
    </location>
</feature>
<name>A0A8S1IUE2_9CHLO</name>
<dbReference type="SUPFAM" id="SSF56112">
    <property type="entry name" value="Protein kinase-like (PK-like)"/>
    <property type="match status" value="1"/>
</dbReference>
<keyword evidence="1" id="KW-0808">Transferase</keyword>
<dbReference type="EMBL" id="CAJHUC010000872">
    <property type="protein sequence ID" value="CAD7698690.1"/>
    <property type="molecule type" value="Genomic_DNA"/>
</dbReference>
<accession>A0A8S1IUE2</accession>
<dbReference type="AlphaFoldDB" id="A0A8S1IUE2"/>
<evidence type="ECO:0000256" key="5">
    <source>
        <dbReference type="SAM" id="MobiDB-lite"/>
    </source>
</evidence>
<feature type="domain" description="Protein kinase" evidence="7">
    <location>
        <begin position="579"/>
        <end position="827"/>
    </location>
</feature>
<reference evidence="9" key="1">
    <citation type="submission" date="2020-12" db="EMBL/GenBank/DDBJ databases">
        <authorList>
            <person name="Iha C."/>
        </authorList>
    </citation>
    <scope>NUCLEOTIDE SEQUENCE</scope>
</reference>
<keyword evidence="6" id="KW-0472">Membrane</keyword>